<dbReference type="WBParaSite" id="nRc.2.0.1.t22099-RA">
    <property type="protein sequence ID" value="nRc.2.0.1.t22099-RA"/>
    <property type="gene ID" value="nRc.2.0.1.g22099"/>
</dbReference>
<evidence type="ECO:0000313" key="1">
    <source>
        <dbReference type="Proteomes" id="UP000887565"/>
    </source>
</evidence>
<protein>
    <submittedName>
        <fullName evidence="2">Uncharacterized protein</fullName>
    </submittedName>
</protein>
<sequence>MRKNRKTYMGQHPWILTLLNLSQPIQRRFGPDNPRLGIDLERTFDFFIKKIRNLTILTSDRVIGVVSGDFTHKSCFRHVFMYFERIILLSKVWCVVVHVLQDEKCREFCLNLVETFGLKYNSMFEATRTKQSNESNNVESPSNVQHE</sequence>
<accession>A0A915J8Q2</accession>
<keyword evidence="1" id="KW-1185">Reference proteome</keyword>
<dbReference type="AlphaFoldDB" id="A0A915J8Q2"/>
<reference evidence="2" key="1">
    <citation type="submission" date="2022-11" db="UniProtKB">
        <authorList>
            <consortium name="WormBaseParasite"/>
        </authorList>
    </citation>
    <scope>IDENTIFICATION</scope>
</reference>
<dbReference type="Proteomes" id="UP000887565">
    <property type="component" value="Unplaced"/>
</dbReference>
<evidence type="ECO:0000313" key="2">
    <source>
        <dbReference type="WBParaSite" id="nRc.2.0.1.t22099-RA"/>
    </source>
</evidence>
<proteinExistence type="predicted"/>
<name>A0A915J8Q2_ROMCU</name>
<organism evidence="1 2">
    <name type="scientific">Romanomermis culicivorax</name>
    <name type="common">Nematode worm</name>
    <dbReference type="NCBI Taxonomy" id="13658"/>
    <lineage>
        <taxon>Eukaryota</taxon>
        <taxon>Metazoa</taxon>
        <taxon>Ecdysozoa</taxon>
        <taxon>Nematoda</taxon>
        <taxon>Enoplea</taxon>
        <taxon>Dorylaimia</taxon>
        <taxon>Mermithida</taxon>
        <taxon>Mermithoidea</taxon>
        <taxon>Mermithidae</taxon>
        <taxon>Romanomermis</taxon>
    </lineage>
</organism>